<dbReference type="Proteomes" id="UP001234297">
    <property type="component" value="Chromosome 10"/>
</dbReference>
<dbReference type="EMBL" id="CM056818">
    <property type="protein sequence ID" value="KAJ8621916.1"/>
    <property type="molecule type" value="Genomic_DNA"/>
</dbReference>
<reference evidence="1 2" key="1">
    <citation type="journal article" date="2022" name="Hortic Res">
        <title>A haplotype resolved chromosomal level avocado genome allows analysis of novel avocado genes.</title>
        <authorList>
            <person name="Nath O."/>
            <person name="Fletcher S.J."/>
            <person name="Hayward A."/>
            <person name="Shaw L.M."/>
            <person name="Masouleh A.K."/>
            <person name="Furtado A."/>
            <person name="Henry R.J."/>
            <person name="Mitter N."/>
        </authorList>
    </citation>
    <scope>NUCLEOTIDE SEQUENCE [LARGE SCALE GENOMIC DNA]</scope>
    <source>
        <strain evidence="2">cv. Hass</strain>
    </source>
</reference>
<evidence type="ECO:0000313" key="2">
    <source>
        <dbReference type="Proteomes" id="UP001234297"/>
    </source>
</evidence>
<protein>
    <submittedName>
        <fullName evidence="1">Uncharacterized protein</fullName>
    </submittedName>
</protein>
<name>A0ACC2KLB5_PERAE</name>
<accession>A0ACC2KLB5</accession>
<organism evidence="1 2">
    <name type="scientific">Persea americana</name>
    <name type="common">Avocado</name>
    <dbReference type="NCBI Taxonomy" id="3435"/>
    <lineage>
        <taxon>Eukaryota</taxon>
        <taxon>Viridiplantae</taxon>
        <taxon>Streptophyta</taxon>
        <taxon>Embryophyta</taxon>
        <taxon>Tracheophyta</taxon>
        <taxon>Spermatophyta</taxon>
        <taxon>Magnoliopsida</taxon>
        <taxon>Magnoliidae</taxon>
        <taxon>Laurales</taxon>
        <taxon>Lauraceae</taxon>
        <taxon>Persea</taxon>
    </lineage>
</organism>
<sequence>MFSSPCHYQRNKELKESQERVVGSTSLACVSPTHTLFPSFARRASLVCLCARLVSTATRLWSVELHHLSSFSSNYHDSPSPFFLILIQVFFFVLRLLIARFHSGQPYNLQISWFGHLWVLGVLGIGVGQLRLEGLGVFFELGDLRKTIP</sequence>
<evidence type="ECO:0000313" key="1">
    <source>
        <dbReference type="EMBL" id="KAJ8621916.1"/>
    </source>
</evidence>
<gene>
    <name evidence="1" type="ORF">MRB53_030445</name>
</gene>
<keyword evidence="2" id="KW-1185">Reference proteome</keyword>
<proteinExistence type="predicted"/>
<comment type="caution">
    <text evidence="1">The sequence shown here is derived from an EMBL/GenBank/DDBJ whole genome shotgun (WGS) entry which is preliminary data.</text>
</comment>